<evidence type="ECO:0000256" key="5">
    <source>
        <dbReference type="PROSITE-ProRule" id="PRU10137"/>
    </source>
</evidence>
<evidence type="ECO:0000256" key="1">
    <source>
        <dbReference type="ARBA" id="ARBA00022908"/>
    </source>
</evidence>
<feature type="domain" description="Resolvase/invertase-type recombinase catalytic" evidence="7">
    <location>
        <begin position="2"/>
        <end position="146"/>
    </location>
</feature>
<dbReference type="GO" id="GO:0003677">
    <property type="term" value="F:DNA binding"/>
    <property type="evidence" value="ECO:0007669"/>
    <property type="project" value="UniProtKB-KW"/>
</dbReference>
<dbReference type="Pfam" id="PF00239">
    <property type="entry name" value="Resolvase"/>
    <property type="match status" value="1"/>
</dbReference>
<dbReference type="InterPro" id="IPR038109">
    <property type="entry name" value="DNA_bind_recomb_sf"/>
</dbReference>
<dbReference type="AlphaFoldDB" id="A0A0S6UFT2"/>
<dbReference type="InterPro" id="IPR006119">
    <property type="entry name" value="Resolv_N"/>
</dbReference>
<accession>A0A0S6UFT2</accession>
<evidence type="ECO:0000256" key="3">
    <source>
        <dbReference type="ARBA" id="ARBA00023172"/>
    </source>
</evidence>
<keyword evidence="3" id="KW-0233">DNA recombination</keyword>
<dbReference type="GO" id="GO:0015074">
    <property type="term" value="P:DNA integration"/>
    <property type="evidence" value="ECO:0007669"/>
    <property type="project" value="UniProtKB-KW"/>
</dbReference>
<dbReference type="PANTHER" id="PTHR30461:SF23">
    <property type="entry name" value="DNA RECOMBINASE-RELATED"/>
    <property type="match status" value="1"/>
</dbReference>
<dbReference type="Pfam" id="PF07508">
    <property type="entry name" value="Recombinase"/>
    <property type="match status" value="1"/>
</dbReference>
<organism evidence="9">
    <name type="scientific">Moorella thermoacetica Y72</name>
    <dbReference type="NCBI Taxonomy" id="1325331"/>
    <lineage>
        <taxon>Bacteria</taxon>
        <taxon>Bacillati</taxon>
        <taxon>Bacillota</taxon>
        <taxon>Clostridia</taxon>
        <taxon>Neomoorellales</taxon>
        <taxon>Neomoorellaceae</taxon>
        <taxon>Neomoorella</taxon>
    </lineage>
</organism>
<dbReference type="Proteomes" id="UP000063718">
    <property type="component" value="Unassembled WGS sequence"/>
</dbReference>
<dbReference type="PANTHER" id="PTHR30461">
    <property type="entry name" value="DNA-INVERTASE FROM LAMBDOID PROPHAGE"/>
    <property type="match status" value="1"/>
</dbReference>
<dbReference type="InterPro" id="IPR011109">
    <property type="entry name" value="DNA_bind_recombinase_dom"/>
</dbReference>
<reference evidence="9" key="1">
    <citation type="journal article" date="2014" name="Gene">
        <title>Genome-guided analysis of transformation efficiency and carbon dioxide assimilation by Moorella thermoacetica Y72.</title>
        <authorList>
            <person name="Tsukahara K."/>
            <person name="Kita A."/>
            <person name="Nakashimada Y."/>
            <person name="Hoshino T."/>
            <person name="Murakami K."/>
        </authorList>
    </citation>
    <scope>NUCLEOTIDE SEQUENCE [LARGE SCALE GENOMIC DNA]</scope>
    <source>
        <strain evidence="9">Y72</strain>
    </source>
</reference>
<dbReference type="Gene3D" id="3.40.50.1390">
    <property type="entry name" value="Resolvase, N-terminal catalytic domain"/>
    <property type="match status" value="1"/>
</dbReference>
<dbReference type="RefSeq" id="WP_025775129.1">
    <property type="nucleotide sequence ID" value="NZ_DF238840.1"/>
</dbReference>
<dbReference type="InterPro" id="IPR036162">
    <property type="entry name" value="Resolvase-like_N_sf"/>
</dbReference>
<gene>
    <name evidence="9" type="ORF">MTY_2716</name>
</gene>
<dbReference type="PROSITE" id="PS51736">
    <property type="entry name" value="RECOMBINASES_3"/>
    <property type="match status" value="1"/>
</dbReference>
<evidence type="ECO:0000313" key="9">
    <source>
        <dbReference type="EMBL" id="GAF27375.1"/>
    </source>
</evidence>
<proteinExistence type="predicted"/>
<evidence type="ECO:0000259" key="7">
    <source>
        <dbReference type="PROSITE" id="PS51736"/>
    </source>
</evidence>
<dbReference type="InterPro" id="IPR006118">
    <property type="entry name" value="Recombinase_CS"/>
</dbReference>
<dbReference type="SUPFAM" id="SSF53041">
    <property type="entry name" value="Resolvase-like"/>
    <property type="match status" value="1"/>
</dbReference>
<dbReference type="EMBL" id="DF238840">
    <property type="protein sequence ID" value="GAF27375.1"/>
    <property type="molecule type" value="Genomic_DNA"/>
</dbReference>
<dbReference type="Pfam" id="PF13408">
    <property type="entry name" value="Zn_ribbon_recom"/>
    <property type="match status" value="1"/>
</dbReference>
<evidence type="ECO:0000259" key="8">
    <source>
        <dbReference type="PROSITE" id="PS51737"/>
    </source>
</evidence>
<keyword evidence="2" id="KW-0238">DNA-binding</keyword>
<protein>
    <submittedName>
        <fullName evidence="9">Site-specific recombinases, DNA invertase Pin homologs</fullName>
    </submittedName>
</protein>
<dbReference type="PROSITE" id="PS00397">
    <property type="entry name" value="RECOMBINASES_1"/>
    <property type="match status" value="1"/>
</dbReference>
<sequence length="546" mass="63212">MKAVIYARVSTQDQALGFSLATQKELCEKKARALGALEVEVVEDAYTGTELNRPSLDYVRQLVATGKVDLVVVYDPDRLSRNLTDLLILCREFDKAGVRLEFVNFDWQKTPQGMLFLQMRGAFAEFEHALIKERTQRGKDKKAASGKIRCYAKPFGYDWDAEGDTLVINPQEAEIVKQMFEWLTDPLEPLTPWQITQKLGQVYPQGPRGKGWVHSSVVRMLKNPVYTGRLRRKDEQPDWKPVLVPAIIDQVTFMRAQEMLARSKHFNPKTTRRRFLLQRLLVCGECGRRLTVVTHNNPQKAKYSYYTCPGRYPTKFDDRGRVGRCGLPPWRTEEIDKTVWDTIASIIKNPELFYQYITSEKLETASIPRRRLEEARKRLEQVQRVIERIDRAYFILEALPEEDYKRYRAEQEGELIRIEEDIKRLEAVINAQEQVQKGVEFLRQYAENLARSVDELNFFQKQNITRELVQRVKIYADGSLEIEGYFNLPFTGPGKNVPDHCEELTTLTTQKNLKEPLSSSVLTCTHRKKGHPKVTEGIIHLTILAV</sequence>
<keyword evidence="1" id="KW-0229">DNA integration</keyword>
<feature type="domain" description="Recombinase" evidence="8">
    <location>
        <begin position="154"/>
        <end position="266"/>
    </location>
</feature>
<evidence type="ECO:0000256" key="2">
    <source>
        <dbReference type="ARBA" id="ARBA00023125"/>
    </source>
</evidence>
<dbReference type="InterPro" id="IPR050639">
    <property type="entry name" value="SSR_resolvase"/>
</dbReference>
<keyword evidence="6" id="KW-0175">Coiled coil</keyword>
<dbReference type="SMART" id="SM00857">
    <property type="entry name" value="Resolvase"/>
    <property type="match status" value="1"/>
</dbReference>
<name>A0A0S6UFT2_NEOTH</name>
<dbReference type="PROSITE" id="PS51737">
    <property type="entry name" value="RECOMBINASE_DNA_BIND"/>
    <property type="match status" value="1"/>
</dbReference>
<dbReference type="GO" id="GO:0000150">
    <property type="term" value="F:DNA strand exchange activity"/>
    <property type="evidence" value="ECO:0007669"/>
    <property type="project" value="InterPro"/>
</dbReference>
<dbReference type="InterPro" id="IPR025827">
    <property type="entry name" value="Zn_ribbon_recom_dom"/>
</dbReference>
<evidence type="ECO:0000256" key="6">
    <source>
        <dbReference type="SAM" id="Coils"/>
    </source>
</evidence>
<feature type="active site" description="O-(5'-phospho-DNA)-serine intermediate" evidence="4 5">
    <location>
        <position position="10"/>
    </location>
</feature>
<evidence type="ECO:0000256" key="4">
    <source>
        <dbReference type="PIRSR" id="PIRSR606118-50"/>
    </source>
</evidence>
<dbReference type="Gene3D" id="3.90.1750.20">
    <property type="entry name" value="Putative Large Serine Recombinase, Chain B, Domain 2"/>
    <property type="match status" value="1"/>
</dbReference>
<feature type="coiled-coil region" evidence="6">
    <location>
        <begin position="369"/>
        <end position="462"/>
    </location>
</feature>
<dbReference type="CDD" id="cd00338">
    <property type="entry name" value="Ser_Recombinase"/>
    <property type="match status" value="1"/>
</dbReference>